<proteinExistence type="predicted"/>
<dbReference type="EMBL" id="BQNB010014932">
    <property type="protein sequence ID" value="GJT34078.1"/>
    <property type="molecule type" value="Genomic_DNA"/>
</dbReference>
<evidence type="ECO:0000256" key="1">
    <source>
        <dbReference type="PROSITE-ProRule" id="PRU00325"/>
    </source>
</evidence>
<organism evidence="4 5">
    <name type="scientific">Tanacetum coccineum</name>
    <dbReference type="NCBI Taxonomy" id="301880"/>
    <lineage>
        <taxon>Eukaryota</taxon>
        <taxon>Viridiplantae</taxon>
        <taxon>Streptophyta</taxon>
        <taxon>Embryophyta</taxon>
        <taxon>Tracheophyta</taxon>
        <taxon>Spermatophyta</taxon>
        <taxon>Magnoliopsida</taxon>
        <taxon>eudicotyledons</taxon>
        <taxon>Gunneridae</taxon>
        <taxon>Pentapetalae</taxon>
        <taxon>asterids</taxon>
        <taxon>campanulids</taxon>
        <taxon>Asterales</taxon>
        <taxon>Asteraceae</taxon>
        <taxon>Asteroideae</taxon>
        <taxon>Anthemideae</taxon>
        <taxon>Anthemidinae</taxon>
        <taxon>Tanacetum</taxon>
    </lineage>
</organism>
<dbReference type="PROSITE" id="PS50966">
    <property type="entry name" value="ZF_SWIM"/>
    <property type="match status" value="1"/>
</dbReference>
<keyword evidence="5" id="KW-1185">Reference proteome</keyword>
<keyword evidence="1" id="KW-0863">Zinc-finger</keyword>
<keyword evidence="1" id="KW-0862">Zinc</keyword>
<evidence type="ECO:0000256" key="2">
    <source>
        <dbReference type="SAM" id="MobiDB-lite"/>
    </source>
</evidence>
<feature type="region of interest" description="Disordered" evidence="2">
    <location>
        <begin position="618"/>
        <end position="640"/>
    </location>
</feature>
<feature type="compositionally biased region" description="Basic and acidic residues" evidence="2">
    <location>
        <begin position="666"/>
        <end position="675"/>
    </location>
</feature>
<name>A0ABQ5D719_9ASTR</name>
<protein>
    <submittedName>
        <fullName evidence="4">FAR1-related sequence 5-like protein</fullName>
    </submittedName>
</protein>
<feature type="domain" description="SWIM-type" evidence="3">
    <location>
        <begin position="478"/>
        <end position="514"/>
    </location>
</feature>
<sequence length="687" mass="79862">MDIASISCPVCGLAVELVNHIFFACQERFFIRCVTGGILFLRSLLVMRIGDLELPQQEHLWSVYSLRRRSLFEDMESRIHYVKDADSDICEEIELSDGTFNYKPIVDESEKPKIGSEYSTIDKCIEMYAKYAEKSGFTIRKSTQEKLKSGIPARYVLYEFEEAHNHTFVPKAYRNLTKKRKQMSHPEQIFVQQLGSTSIGPTRAHHLYASTHGTIWSLYLSLALTITESVSPLVLNSGKEEIAIDFVYIDPHTGFVCGYITNKLLLKICSKVLDNGTFRRRLHHLVWSLYIDPDEFEKKWHLLIEEFDLKENKWLSDMYNIRNRWIPAYFKDVELCGLMRTTSRSESENSFFSNFTSGGSTLINFMMCFEAAMERQRHRQEILDDSTMQKIPRFKTKLPIERYAQKKYTKTMFTLIQEEINSAVYDCHQISESLENGIETVTIKEIREIKVNTSRKKYNFGETSVQNKRNQTKKELRFKVSTDKSDGSVICSCMNFARFGFLCRHIFCVLKGNGVEVIPDKYILKRWKRDILPPHIRRKRQMFGFEGGRYMECSATVYSAVEYCLNLLAKDEGKLIEFVENVKRLKTEVEEANPNAKQLSKKEMFNLVLGVEKPEVNTVKNPEPCSNKGNASGGQRKKSEIEKLREHMKKHRRLCKKCVKYRRHDSRNCTKKPDEIPTDSDSTVVSD</sequence>
<dbReference type="InterPro" id="IPR007527">
    <property type="entry name" value="Znf_SWIM"/>
</dbReference>
<dbReference type="PANTHER" id="PTHR47718:SF12">
    <property type="entry name" value="PROTEIN FAR1-RELATED SEQUENCE"/>
    <property type="match status" value="1"/>
</dbReference>
<keyword evidence="1" id="KW-0479">Metal-binding</keyword>
<dbReference type="PANTHER" id="PTHR47718">
    <property type="entry name" value="OS01G0519700 PROTEIN"/>
    <property type="match status" value="1"/>
</dbReference>
<gene>
    <name evidence="4" type="ORF">Tco_0924497</name>
</gene>
<evidence type="ECO:0000313" key="5">
    <source>
        <dbReference type="Proteomes" id="UP001151760"/>
    </source>
</evidence>
<evidence type="ECO:0000313" key="4">
    <source>
        <dbReference type="EMBL" id="GJT34078.1"/>
    </source>
</evidence>
<comment type="caution">
    <text evidence="4">The sequence shown here is derived from an EMBL/GenBank/DDBJ whole genome shotgun (WGS) entry which is preliminary data.</text>
</comment>
<reference evidence="4" key="2">
    <citation type="submission" date="2022-01" db="EMBL/GenBank/DDBJ databases">
        <authorList>
            <person name="Yamashiro T."/>
            <person name="Shiraishi A."/>
            <person name="Satake H."/>
            <person name="Nakayama K."/>
        </authorList>
    </citation>
    <scope>NUCLEOTIDE SEQUENCE</scope>
</reference>
<dbReference type="Proteomes" id="UP001151760">
    <property type="component" value="Unassembled WGS sequence"/>
</dbReference>
<accession>A0ABQ5D719</accession>
<feature type="region of interest" description="Disordered" evidence="2">
    <location>
        <begin position="664"/>
        <end position="687"/>
    </location>
</feature>
<evidence type="ECO:0000259" key="3">
    <source>
        <dbReference type="PROSITE" id="PS50966"/>
    </source>
</evidence>
<reference evidence="4" key="1">
    <citation type="journal article" date="2022" name="Int. J. Mol. Sci.">
        <title>Draft Genome of Tanacetum Coccineum: Genomic Comparison of Closely Related Tanacetum-Family Plants.</title>
        <authorList>
            <person name="Yamashiro T."/>
            <person name="Shiraishi A."/>
            <person name="Nakayama K."/>
            <person name="Satake H."/>
        </authorList>
    </citation>
    <scope>NUCLEOTIDE SEQUENCE</scope>
</reference>